<comment type="caution">
    <text evidence="11">The sequence shown here is derived from an EMBL/GenBank/DDBJ whole genome shotgun (WGS) entry which is preliminary data.</text>
</comment>
<gene>
    <name evidence="11" type="ORF">FFLO_05560</name>
</gene>
<dbReference type="PANTHER" id="PTHR19957:SF3">
    <property type="entry name" value="SYNTAXIN-5"/>
    <property type="match status" value="1"/>
</dbReference>
<dbReference type="GO" id="GO:0031201">
    <property type="term" value="C:SNARE complex"/>
    <property type="evidence" value="ECO:0007669"/>
    <property type="project" value="TreeGrafter"/>
</dbReference>
<evidence type="ECO:0000256" key="2">
    <source>
        <dbReference type="ARBA" id="ARBA00009063"/>
    </source>
</evidence>
<feature type="domain" description="T-SNARE coiled-coil homology" evidence="10">
    <location>
        <begin position="286"/>
        <end position="348"/>
    </location>
</feature>
<feature type="compositionally biased region" description="Polar residues" evidence="8">
    <location>
        <begin position="205"/>
        <end position="227"/>
    </location>
</feature>
<keyword evidence="5 9" id="KW-1133">Transmembrane helix</keyword>
<organism evidence="11 12">
    <name type="scientific">Filobasidium floriforme</name>
    <dbReference type="NCBI Taxonomy" id="5210"/>
    <lineage>
        <taxon>Eukaryota</taxon>
        <taxon>Fungi</taxon>
        <taxon>Dikarya</taxon>
        <taxon>Basidiomycota</taxon>
        <taxon>Agaricomycotina</taxon>
        <taxon>Tremellomycetes</taxon>
        <taxon>Filobasidiales</taxon>
        <taxon>Filobasidiaceae</taxon>
        <taxon>Filobasidium</taxon>
    </lineage>
</organism>
<dbReference type="SMART" id="SM00397">
    <property type="entry name" value="t_SNARE"/>
    <property type="match status" value="1"/>
</dbReference>
<feature type="compositionally biased region" description="Low complexity" evidence="8">
    <location>
        <begin position="240"/>
        <end position="253"/>
    </location>
</feature>
<dbReference type="InterPro" id="IPR045242">
    <property type="entry name" value="Syntaxin"/>
</dbReference>
<feature type="compositionally biased region" description="Low complexity" evidence="8">
    <location>
        <begin position="194"/>
        <end position="204"/>
    </location>
</feature>
<dbReference type="PROSITE" id="PS00914">
    <property type="entry name" value="SYNTAXIN"/>
    <property type="match status" value="1"/>
</dbReference>
<comment type="subcellular location">
    <subcellularLocation>
        <location evidence="1">Membrane</location>
        <topology evidence="1">Single-pass type IV membrane protein</topology>
    </subcellularLocation>
</comment>
<keyword evidence="7 9" id="KW-0472">Membrane</keyword>
<feature type="region of interest" description="Disordered" evidence="8">
    <location>
        <begin position="184"/>
        <end position="276"/>
    </location>
</feature>
<evidence type="ECO:0000256" key="7">
    <source>
        <dbReference type="ARBA" id="ARBA00023136"/>
    </source>
</evidence>
<dbReference type="GO" id="GO:0006886">
    <property type="term" value="P:intracellular protein transport"/>
    <property type="evidence" value="ECO:0007669"/>
    <property type="project" value="InterPro"/>
</dbReference>
<evidence type="ECO:0000256" key="6">
    <source>
        <dbReference type="ARBA" id="ARBA00023054"/>
    </source>
</evidence>
<accession>A0A8K0JI04</accession>
<dbReference type="Gene3D" id="1.20.58.70">
    <property type="match status" value="1"/>
</dbReference>
<keyword evidence="4 9" id="KW-0812">Transmembrane</keyword>
<dbReference type="Pfam" id="PF05739">
    <property type="entry name" value="SNARE"/>
    <property type="match status" value="1"/>
</dbReference>
<evidence type="ECO:0000313" key="12">
    <source>
        <dbReference type="Proteomes" id="UP000812966"/>
    </source>
</evidence>
<dbReference type="InterPro" id="IPR006012">
    <property type="entry name" value="Syntaxin/epimorphin_CS"/>
</dbReference>
<dbReference type="Pfam" id="PF11416">
    <property type="entry name" value="Syntaxin-5_N"/>
    <property type="match status" value="1"/>
</dbReference>
<evidence type="ECO:0000313" key="11">
    <source>
        <dbReference type="EMBL" id="KAG7529588.1"/>
    </source>
</evidence>
<evidence type="ECO:0000256" key="3">
    <source>
        <dbReference type="ARBA" id="ARBA00022448"/>
    </source>
</evidence>
<name>A0A8K0JI04_9TREE</name>
<dbReference type="PANTHER" id="PTHR19957">
    <property type="entry name" value="SYNTAXIN"/>
    <property type="match status" value="1"/>
</dbReference>
<evidence type="ECO:0000256" key="5">
    <source>
        <dbReference type="ARBA" id="ARBA00022989"/>
    </source>
</evidence>
<feature type="compositionally biased region" description="Gly residues" evidence="8">
    <location>
        <begin position="264"/>
        <end position="274"/>
    </location>
</feature>
<feature type="transmembrane region" description="Helical" evidence="9">
    <location>
        <begin position="357"/>
        <end position="376"/>
    </location>
</feature>
<keyword evidence="12" id="KW-1185">Reference proteome</keyword>
<dbReference type="Proteomes" id="UP000812966">
    <property type="component" value="Unassembled WGS sequence"/>
</dbReference>
<proteinExistence type="inferred from homology"/>
<evidence type="ECO:0000256" key="1">
    <source>
        <dbReference type="ARBA" id="ARBA00004211"/>
    </source>
</evidence>
<dbReference type="EMBL" id="JABELV010000144">
    <property type="protein sequence ID" value="KAG7529588.1"/>
    <property type="molecule type" value="Genomic_DNA"/>
</dbReference>
<sequence>MARDRTPEFRAALSSIRNRTRASIAPVNGSIPIGQRDDSKQNLLINGNGRGTRGAGKEGQKSEFARMAGQISKDLTLTMGKLQKLAQLAKRKTLFDDRPVEISELTYIIRQDISSLNSQIAQLQGFVIQQKKETQSSSSAQGKQKGVVEEHNNNVVMMLQSRLANVGVGFKDVLELRTQNMKASKDRTEQFMHTASSAATAPPSQNSVLFNSNSPSGGALSANSALLQPTDRKGKGRAYPSSSPLSGSTNPSSDFLALDMSEKGGPGSGLGSGGQMQQELVLDRQDEYIQSRSSAIEGIESTIAELGQIFQQLAGMVQQQGEMVQRIDADVTDISANVTGAQRELLKYYASITSNRWLMLKIFGVLIIFFLVFILVS</sequence>
<evidence type="ECO:0000256" key="4">
    <source>
        <dbReference type="ARBA" id="ARBA00022692"/>
    </source>
</evidence>
<dbReference type="InterPro" id="IPR000727">
    <property type="entry name" value="T_SNARE_dom"/>
</dbReference>
<evidence type="ECO:0000256" key="9">
    <source>
        <dbReference type="SAM" id="Phobius"/>
    </source>
</evidence>
<dbReference type="GO" id="GO:0000149">
    <property type="term" value="F:SNARE binding"/>
    <property type="evidence" value="ECO:0007669"/>
    <property type="project" value="TreeGrafter"/>
</dbReference>
<keyword evidence="3" id="KW-0813">Transport</keyword>
<dbReference type="CDD" id="cd15844">
    <property type="entry name" value="SNARE_syntaxin5"/>
    <property type="match status" value="1"/>
</dbReference>
<keyword evidence="6" id="KW-0175">Coiled coil</keyword>
<dbReference type="GO" id="GO:0048278">
    <property type="term" value="P:vesicle docking"/>
    <property type="evidence" value="ECO:0007669"/>
    <property type="project" value="TreeGrafter"/>
</dbReference>
<dbReference type="InterPro" id="IPR021538">
    <property type="entry name" value="Syntaxin-5_N"/>
</dbReference>
<dbReference type="AlphaFoldDB" id="A0A8K0JI04"/>
<reference evidence="11" key="1">
    <citation type="submission" date="2020-04" db="EMBL/GenBank/DDBJ databases">
        <title>Analysis of mating type loci in Filobasidium floriforme.</title>
        <authorList>
            <person name="Nowrousian M."/>
        </authorList>
    </citation>
    <scope>NUCLEOTIDE SEQUENCE</scope>
    <source>
        <strain evidence="11">CBS 6242</strain>
    </source>
</reference>
<dbReference type="GO" id="GO:0006906">
    <property type="term" value="P:vesicle fusion"/>
    <property type="evidence" value="ECO:0007669"/>
    <property type="project" value="TreeGrafter"/>
</dbReference>
<dbReference type="SUPFAM" id="SSF47661">
    <property type="entry name" value="t-snare proteins"/>
    <property type="match status" value="1"/>
</dbReference>
<dbReference type="InterPro" id="IPR010989">
    <property type="entry name" value="SNARE"/>
</dbReference>
<evidence type="ECO:0000259" key="10">
    <source>
        <dbReference type="PROSITE" id="PS50192"/>
    </source>
</evidence>
<protein>
    <recommendedName>
        <fullName evidence="10">t-SNARE coiled-coil homology domain-containing protein</fullName>
    </recommendedName>
</protein>
<dbReference type="GO" id="GO:0000139">
    <property type="term" value="C:Golgi membrane"/>
    <property type="evidence" value="ECO:0007669"/>
    <property type="project" value="TreeGrafter"/>
</dbReference>
<dbReference type="PROSITE" id="PS50192">
    <property type="entry name" value="T_SNARE"/>
    <property type="match status" value="1"/>
</dbReference>
<dbReference type="GO" id="GO:0006888">
    <property type="term" value="P:endoplasmic reticulum to Golgi vesicle-mediated transport"/>
    <property type="evidence" value="ECO:0007669"/>
    <property type="project" value="TreeGrafter"/>
</dbReference>
<evidence type="ECO:0000256" key="8">
    <source>
        <dbReference type="SAM" id="MobiDB-lite"/>
    </source>
</evidence>
<dbReference type="GO" id="GO:0005484">
    <property type="term" value="F:SNAP receptor activity"/>
    <property type="evidence" value="ECO:0007669"/>
    <property type="project" value="InterPro"/>
</dbReference>
<comment type="similarity">
    <text evidence="2">Belongs to the syntaxin family.</text>
</comment>